<evidence type="ECO:0000256" key="1">
    <source>
        <dbReference type="PROSITE-ProRule" id="PRU00221"/>
    </source>
</evidence>
<protein>
    <recommendedName>
        <fullName evidence="5">WD_REPEATS_REGION domain-containing protein</fullName>
    </recommendedName>
</protein>
<dbReference type="PANTHER" id="PTHR46362">
    <property type="entry name" value="GEM-ASSOCIATED PROTEIN 5"/>
    <property type="match status" value="1"/>
</dbReference>
<feature type="repeat" description="WD" evidence="1">
    <location>
        <begin position="733"/>
        <end position="767"/>
    </location>
</feature>
<dbReference type="InterPro" id="IPR015943">
    <property type="entry name" value="WD40/YVTN_repeat-like_dom_sf"/>
</dbReference>
<dbReference type="Pfam" id="PF00400">
    <property type="entry name" value="WD40"/>
    <property type="match status" value="4"/>
</dbReference>
<dbReference type="SUPFAM" id="SSF50978">
    <property type="entry name" value="WD40 repeat-like"/>
    <property type="match status" value="2"/>
</dbReference>
<keyword evidence="1" id="KW-0853">WD repeat</keyword>
<dbReference type="GO" id="GO:0032797">
    <property type="term" value="C:SMN complex"/>
    <property type="evidence" value="ECO:0007669"/>
    <property type="project" value="TreeGrafter"/>
</dbReference>
<dbReference type="PROSITE" id="PS50082">
    <property type="entry name" value="WD_REPEATS_2"/>
    <property type="match status" value="2"/>
</dbReference>
<dbReference type="GO" id="GO:0003730">
    <property type="term" value="F:mRNA 3'-UTR binding"/>
    <property type="evidence" value="ECO:0007669"/>
    <property type="project" value="TreeGrafter"/>
</dbReference>
<reference evidence="3" key="1">
    <citation type="submission" date="2022-06" db="EMBL/GenBank/DDBJ databases">
        <authorList>
            <person name="Berger JAMES D."/>
            <person name="Berger JAMES D."/>
        </authorList>
    </citation>
    <scope>NUCLEOTIDE SEQUENCE [LARGE SCALE GENOMIC DNA]</scope>
</reference>
<name>A0AA85JB38_TRIRE</name>
<evidence type="ECO:0000256" key="2">
    <source>
        <dbReference type="SAM" id="MobiDB-lite"/>
    </source>
</evidence>
<sequence>MEYREIAKYILTGSPDWFQSNVVAVTKWQTHNDGGCAFVAFTSRSYIHIFIVKQETNVECQPNYSWSCVGQIVPHQGKISAVAFDECACLRVVSCGLDGLVRRWTYFSQEWLLETEFNMQNVQGNISPTAVSCFSNSANESYNFVGTDKGLLLVWVVDCNTNKSYHVSKKFEDDPVVMCAWEKSTVVPSISRVAVGYKRGIVCVYSFGPSDIFSTPSIVQLTRIYAHKADICHIVWRQGASASSSDPELLTCGRDQMVKVWNVTTSECTSSYQVPGHLREQFGNARRQHQKSEQNGAPWISACYTPGSDSSVNVLFSSVRGGLFHWDCKGTPNSMLLDGQGHSMLIFSMHYLLNSPGLVITFSQDRFLIIWQLVEGSNLSVILKVPTMSAGVCSLAQSEFSNGPLVAGLSDGSILFWKFPAPELFGERNSSDNQNKERFVSISPLGCKSSSITTLSCHPLRQFENVIAYGTESGCVEIVDINKLRKMKSQKPKPQLYAFGSTVYRVAWGPLLFSDICRRKANKSEQNTSENHSRSDNPSASTTHIIAQEDENSTEDNEALSKFSFYVYSISKGKVYCHFGCSRPPIDVSTKFPPFPDTTDEDWKALIRSEISFRLVSKSELPGVDLIADTFYCLVAVGYRSGEVDIYGFLRSKSLNCEEVVGQESRRLVFICRTVNHSKCVNCLTWSRDHYWLAVGSNETFITVTDLKIQLINYLNQGECSKPIQLSTSLARLEGHYNRITCLDWSPHDPFLLLSASFDGTANVWRIHPENIEKDNFSISNFRALRLRHFACLWSRQEPDLAFSGGESCHLFGWQPSEQLFSQPPHTRRYRPPTVKKLVNDQEAPSNGDILCYEPVPTETESLPDSKPLNDKESEQKKVIKSNDILPNGTSHQEMSIPLQCNSSQKVNSSGIGDKMKRPALFPNLFNFMNTNCELDLDNSPPIQLGSFLSQILNASNFVTEQVNDKQVQIDLLLLLPQAGMTRACLLKYLNMEASAHLKSFHCQQKPNSLVHLDAYCIILLWMGHALTVPSIMSSENYMPFWLLYAVELTRCTLAYPDSCGKLSSSSEKSSGSVELDLLGEKIRNMQTTSADTLISATLLVCAHRIHEAIELLLSYDKVKEALILAHFHLKSSEVVIYTEKCIKRFIDRSSSVEKVFFSIIFNIGKKQWINAMKMVHRAVEISKIRPGKEIEQLSWCWVGINLLLNASSSNHNDYLSNECLRLSSMCLTVSFRLFPKEPLFLNRWYEAFSRLLSSSSETTPCPGIVCSLMLLNIGQIAHFCMVSYQEENEEAAALVVNNGEENKEVVYGCLKNDWMKSITSDCLTYFSQLIADRQPSSLWEVCLTHFCIDFLLFYLIHNHCTLNKLVQLDTLTAYIDRYEASRKSCECIKPRETSYLIRHLFSTYKKILITNGLNTDSEICCNGTFNVDA</sequence>
<feature type="repeat" description="WD" evidence="1">
    <location>
        <begin position="249"/>
        <end position="271"/>
    </location>
</feature>
<feature type="compositionally biased region" description="Basic and acidic residues" evidence="2">
    <location>
        <begin position="868"/>
        <end position="877"/>
    </location>
</feature>
<dbReference type="WBParaSite" id="TREG1_21150.1">
    <property type="protein sequence ID" value="TREG1_21150.1"/>
    <property type="gene ID" value="TREG1_21150"/>
</dbReference>
<dbReference type="InterPro" id="IPR036322">
    <property type="entry name" value="WD40_repeat_dom_sf"/>
</dbReference>
<keyword evidence="3" id="KW-1185">Reference proteome</keyword>
<feature type="region of interest" description="Disordered" evidence="2">
    <location>
        <begin position="855"/>
        <end position="877"/>
    </location>
</feature>
<evidence type="ECO:0000313" key="3">
    <source>
        <dbReference type="Proteomes" id="UP000050795"/>
    </source>
</evidence>
<evidence type="ECO:0000313" key="4">
    <source>
        <dbReference type="WBParaSite" id="TREG1_21150.1"/>
    </source>
</evidence>
<dbReference type="Proteomes" id="UP000050795">
    <property type="component" value="Unassembled WGS sequence"/>
</dbReference>
<dbReference type="GO" id="GO:0005634">
    <property type="term" value="C:nucleus"/>
    <property type="evidence" value="ECO:0007669"/>
    <property type="project" value="TreeGrafter"/>
</dbReference>
<dbReference type="PROSITE" id="PS50294">
    <property type="entry name" value="WD_REPEATS_REGION"/>
    <property type="match status" value="1"/>
</dbReference>
<dbReference type="InterPro" id="IPR001680">
    <property type="entry name" value="WD40_rpt"/>
</dbReference>
<dbReference type="Gene3D" id="2.130.10.10">
    <property type="entry name" value="YVTN repeat-like/Quinoprotein amine dehydrogenase"/>
    <property type="match status" value="2"/>
</dbReference>
<dbReference type="InterPro" id="IPR052640">
    <property type="entry name" value="Gemin-5"/>
</dbReference>
<dbReference type="SMART" id="SM00320">
    <property type="entry name" value="WD40"/>
    <property type="match status" value="7"/>
</dbReference>
<evidence type="ECO:0008006" key="5">
    <source>
        <dbReference type="Google" id="ProtNLM"/>
    </source>
</evidence>
<dbReference type="GO" id="GO:0000387">
    <property type="term" value="P:spliceosomal snRNP assembly"/>
    <property type="evidence" value="ECO:0007669"/>
    <property type="project" value="TreeGrafter"/>
</dbReference>
<dbReference type="PANTHER" id="PTHR46362:SF1">
    <property type="entry name" value="GEM-ASSOCIATED PROTEIN 5"/>
    <property type="match status" value="1"/>
</dbReference>
<accession>A0AA85JB38</accession>
<proteinExistence type="predicted"/>
<reference evidence="4" key="2">
    <citation type="submission" date="2023-11" db="UniProtKB">
        <authorList>
            <consortium name="WormBaseParasite"/>
        </authorList>
    </citation>
    <scope>IDENTIFICATION</scope>
</reference>
<organism evidence="3 4">
    <name type="scientific">Trichobilharzia regenti</name>
    <name type="common">Nasal bird schistosome</name>
    <dbReference type="NCBI Taxonomy" id="157069"/>
    <lineage>
        <taxon>Eukaryota</taxon>
        <taxon>Metazoa</taxon>
        <taxon>Spiralia</taxon>
        <taxon>Lophotrochozoa</taxon>
        <taxon>Platyhelminthes</taxon>
        <taxon>Trematoda</taxon>
        <taxon>Digenea</taxon>
        <taxon>Strigeidida</taxon>
        <taxon>Schistosomatoidea</taxon>
        <taxon>Schistosomatidae</taxon>
        <taxon>Trichobilharzia</taxon>
    </lineage>
</organism>